<protein>
    <submittedName>
        <fullName evidence="9">HAMP domain-containing protein</fullName>
    </submittedName>
</protein>
<feature type="domain" description="Methyl-accepting transducer" evidence="6">
    <location>
        <begin position="379"/>
        <end position="615"/>
    </location>
</feature>
<dbReference type="PANTHER" id="PTHR32089">
    <property type="entry name" value="METHYL-ACCEPTING CHEMOTAXIS PROTEIN MCPB"/>
    <property type="match status" value="1"/>
</dbReference>
<evidence type="ECO:0000256" key="1">
    <source>
        <dbReference type="ARBA" id="ARBA00004370"/>
    </source>
</evidence>
<dbReference type="FunFam" id="1.10.287.950:FF:000001">
    <property type="entry name" value="Methyl-accepting chemotaxis sensory transducer"/>
    <property type="match status" value="1"/>
</dbReference>
<evidence type="ECO:0000256" key="4">
    <source>
        <dbReference type="PROSITE-ProRule" id="PRU00284"/>
    </source>
</evidence>
<comment type="subcellular location">
    <subcellularLocation>
        <location evidence="1">Membrane</location>
    </subcellularLocation>
</comment>
<evidence type="ECO:0000259" key="7">
    <source>
        <dbReference type="PROSITE" id="PS50885"/>
    </source>
</evidence>
<dbReference type="SMART" id="SM00283">
    <property type="entry name" value="MA"/>
    <property type="match status" value="1"/>
</dbReference>
<keyword evidence="5" id="KW-0472">Membrane</keyword>
<dbReference type="Pfam" id="PF00672">
    <property type="entry name" value="HAMP"/>
    <property type="match status" value="1"/>
</dbReference>
<dbReference type="InterPro" id="IPR004089">
    <property type="entry name" value="MCPsignal_dom"/>
</dbReference>
<dbReference type="InterPro" id="IPR003660">
    <property type="entry name" value="HAMP_dom"/>
</dbReference>
<feature type="domain" description="NIT" evidence="8">
    <location>
        <begin position="41"/>
        <end position="289"/>
    </location>
</feature>
<keyword evidence="2 4" id="KW-0807">Transducer</keyword>
<dbReference type="PROSITE" id="PS50906">
    <property type="entry name" value="NIT"/>
    <property type="match status" value="1"/>
</dbReference>
<comment type="similarity">
    <text evidence="3">Belongs to the methyl-accepting chemotaxis (MCP) protein family.</text>
</comment>
<dbReference type="Pfam" id="PF00015">
    <property type="entry name" value="MCPsignal"/>
    <property type="match status" value="1"/>
</dbReference>
<keyword evidence="5" id="KW-0812">Transmembrane</keyword>
<dbReference type="SMART" id="SM00304">
    <property type="entry name" value="HAMP"/>
    <property type="match status" value="2"/>
</dbReference>
<dbReference type="GO" id="GO:0016020">
    <property type="term" value="C:membrane"/>
    <property type="evidence" value="ECO:0007669"/>
    <property type="project" value="UniProtKB-SubCell"/>
</dbReference>
<feature type="transmembrane region" description="Helical" evidence="5">
    <location>
        <begin position="297"/>
        <end position="319"/>
    </location>
</feature>
<dbReference type="GO" id="GO:0007165">
    <property type="term" value="P:signal transduction"/>
    <property type="evidence" value="ECO:0007669"/>
    <property type="project" value="UniProtKB-KW"/>
</dbReference>
<dbReference type="GO" id="GO:0006935">
    <property type="term" value="P:chemotaxis"/>
    <property type="evidence" value="ECO:0007669"/>
    <property type="project" value="UniProtKB-ARBA"/>
</dbReference>
<name>A0A831XKJ2_GEOME</name>
<keyword evidence="5" id="KW-1133">Transmembrane helix</keyword>
<gene>
    <name evidence="9" type="ORF">ENQ87_02470</name>
</gene>
<evidence type="ECO:0000256" key="2">
    <source>
        <dbReference type="ARBA" id="ARBA00023224"/>
    </source>
</evidence>
<evidence type="ECO:0000259" key="8">
    <source>
        <dbReference type="PROSITE" id="PS50906"/>
    </source>
</evidence>
<dbReference type="CDD" id="cd06225">
    <property type="entry name" value="HAMP"/>
    <property type="match status" value="1"/>
</dbReference>
<dbReference type="Pfam" id="PF08376">
    <property type="entry name" value="NIT"/>
    <property type="match status" value="1"/>
</dbReference>
<accession>A0A831XKJ2</accession>
<dbReference type="CDD" id="cd11386">
    <property type="entry name" value="MCP_signal"/>
    <property type="match status" value="1"/>
</dbReference>
<evidence type="ECO:0000259" key="6">
    <source>
        <dbReference type="PROSITE" id="PS50111"/>
    </source>
</evidence>
<evidence type="ECO:0000256" key="5">
    <source>
        <dbReference type="SAM" id="Phobius"/>
    </source>
</evidence>
<proteinExistence type="inferred from homology"/>
<dbReference type="PANTHER" id="PTHR32089:SF112">
    <property type="entry name" value="LYSOZYME-LIKE PROTEIN-RELATED"/>
    <property type="match status" value="1"/>
</dbReference>
<dbReference type="SUPFAM" id="SSF58104">
    <property type="entry name" value="Methyl-accepting chemotaxis protein (MCP) signaling domain"/>
    <property type="match status" value="1"/>
</dbReference>
<reference evidence="9" key="1">
    <citation type="journal article" date="2020" name="mSystems">
        <title>Genome- and Community-Level Interaction Insights into Carbon Utilization and Element Cycling Functions of Hydrothermarchaeota in Hydrothermal Sediment.</title>
        <authorList>
            <person name="Zhou Z."/>
            <person name="Liu Y."/>
            <person name="Xu W."/>
            <person name="Pan J."/>
            <person name="Luo Z.H."/>
            <person name="Li M."/>
        </authorList>
    </citation>
    <scope>NUCLEOTIDE SEQUENCE [LARGE SCALE GENOMIC DNA]</scope>
    <source>
        <strain evidence="9">SpSt-349</strain>
    </source>
</reference>
<dbReference type="PROSITE" id="PS50885">
    <property type="entry name" value="HAMP"/>
    <property type="match status" value="1"/>
</dbReference>
<organism evidence="9">
    <name type="scientific">Geobacter metallireducens</name>
    <dbReference type="NCBI Taxonomy" id="28232"/>
    <lineage>
        <taxon>Bacteria</taxon>
        <taxon>Pseudomonadati</taxon>
        <taxon>Thermodesulfobacteriota</taxon>
        <taxon>Desulfuromonadia</taxon>
        <taxon>Geobacterales</taxon>
        <taxon>Geobacteraceae</taxon>
        <taxon>Geobacter</taxon>
    </lineage>
</organism>
<dbReference type="PROSITE" id="PS50111">
    <property type="entry name" value="CHEMOTAXIS_TRANSDUC_2"/>
    <property type="match status" value="1"/>
</dbReference>
<sequence>MQVILLLPVLGLVYFAVADIVAAYRVMGAMKDVAAVTELAVKTSAAIHEMQKERGMTAGFLASGGTSFRQELDRQRQATDARLAALKGLFAASGERYPAVKGACEAATGRLARLAETRAAASSLTLAGKDSFAYYSGSIAALLDVAAAASRTMAHPGLAGKSVAYVAFLSAKEQVGRERATMNAVFTANRFDDETYRRFLAIRSAQDAYLGIFSSYATERARETFAARMAGDHGRQVDEMRRIALENHAAGNFGVDPKVWFAAITGKIDAMKEVEDLLSADLAETAAQLSAEARTDLVTGAVLAVAVILLAGVAGLLMVRSVMGPLNGMLAMLKDVAQGEGDLTRRLDARGRDELAEICSLFNTFIDKLHGIIARVAQNTAQVATAASQVYATSEQMATGAEQVASQSGTVATAGEEMAATSAEIAQNCVMAAEGAQHASSAATAGAAVVEGTVDVMHRIAERVKESARTVESLGSRSDQIGAIVGTIEDIADQTNLLALNAAIEAARAGEQGRGFAVVADEVRALAERTSRATREIAQMIKAIQQETRGAVSAMDDGVREVERGTGEAGKSGEALRAILDQINAVAMQVNQIATAAEQQTATTSEISSNMQQITEVVQQTARGAQESAAAASRLNGLAEELQRLVGQFRLAG</sequence>
<dbReference type="AlphaFoldDB" id="A0A831XKJ2"/>
<dbReference type="EMBL" id="DSOV01000008">
    <property type="protein sequence ID" value="HEN41233.1"/>
    <property type="molecule type" value="Genomic_DNA"/>
</dbReference>
<dbReference type="InterPro" id="IPR010910">
    <property type="entry name" value="Nitrate/nitrite_sensing_bac"/>
</dbReference>
<comment type="caution">
    <text evidence="9">The sequence shown here is derived from an EMBL/GenBank/DDBJ whole genome shotgun (WGS) entry which is preliminary data.</text>
</comment>
<dbReference type="Gene3D" id="1.10.287.950">
    <property type="entry name" value="Methyl-accepting chemotaxis protein"/>
    <property type="match status" value="1"/>
</dbReference>
<feature type="domain" description="HAMP" evidence="7">
    <location>
        <begin position="320"/>
        <end position="374"/>
    </location>
</feature>
<evidence type="ECO:0000256" key="3">
    <source>
        <dbReference type="ARBA" id="ARBA00029447"/>
    </source>
</evidence>
<dbReference type="InterPro" id="IPR013587">
    <property type="entry name" value="Nitrate/nitrite_sensing"/>
</dbReference>
<evidence type="ECO:0000313" key="9">
    <source>
        <dbReference type="EMBL" id="HEN41233.1"/>
    </source>
</evidence>